<dbReference type="RefSeq" id="XP_058310539.1">
    <property type="nucleotide sequence ID" value="XM_058451077.1"/>
</dbReference>
<dbReference type="GeneID" id="83178378"/>
<reference evidence="1" key="1">
    <citation type="submission" date="2022-12" db="EMBL/GenBank/DDBJ databases">
        <authorList>
            <person name="Petersen C."/>
        </authorList>
    </citation>
    <scope>NUCLEOTIDE SEQUENCE</scope>
    <source>
        <strain evidence="1">IBT 15544</strain>
    </source>
</reference>
<evidence type="ECO:0000313" key="1">
    <source>
        <dbReference type="EMBL" id="KAJ5212369.1"/>
    </source>
</evidence>
<accession>A0A9W9N389</accession>
<dbReference type="EMBL" id="JAPQKR010000008">
    <property type="protein sequence ID" value="KAJ5212369.1"/>
    <property type="molecule type" value="Genomic_DNA"/>
</dbReference>
<protein>
    <submittedName>
        <fullName evidence="1">Uncharacterized protein</fullName>
    </submittedName>
</protein>
<gene>
    <name evidence="1" type="ORF">N7498_004015</name>
</gene>
<name>A0A9W9N389_9EURO</name>
<dbReference type="Proteomes" id="UP001150904">
    <property type="component" value="Unassembled WGS sequence"/>
</dbReference>
<sequence length="67" mass="7706">MDGPDLTFGFVLWQEFMEKWKMIITLQDPRSKSGQYLLAHIAALSDWCSQLEYPMGWTNLPPNDGDA</sequence>
<dbReference type="AlphaFoldDB" id="A0A9W9N389"/>
<comment type="caution">
    <text evidence="1">The sequence shown here is derived from an EMBL/GenBank/DDBJ whole genome shotgun (WGS) entry which is preliminary data.</text>
</comment>
<organism evidence="1 2">
    <name type="scientific">Penicillium cinerascens</name>
    <dbReference type="NCBI Taxonomy" id="70096"/>
    <lineage>
        <taxon>Eukaryota</taxon>
        <taxon>Fungi</taxon>
        <taxon>Dikarya</taxon>
        <taxon>Ascomycota</taxon>
        <taxon>Pezizomycotina</taxon>
        <taxon>Eurotiomycetes</taxon>
        <taxon>Eurotiomycetidae</taxon>
        <taxon>Eurotiales</taxon>
        <taxon>Aspergillaceae</taxon>
        <taxon>Penicillium</taxon>
    </lineage>
</organism>
<reference evidence="1" key="2">
    <citation type="journal article" date="2023" name="IMA Fungus">
        <title>Comparative genomic study of the Penicillium genus elucidates a diverse pangenome and 15 lateral gene transfer events.</title>
        <authorList>
            <person name="Petersen C."/>
            <person name="Sorensen T."/>
            <person name="Nielsen M.R."/>
            <person name="Sondergaard T.E."/>
            <person name="Sorensen J.L."/>
            <person name="Fitzpatrick D.A."/>
            <person name="Frisvad J.C."/>
            <person name="Nielsen K.L."/>
        </authorList>
    </citation>
    <scope>NUCLEOTIDE SEQUENCE</scope>
    <source>
        <strain evidence="1">IBT 15544</strain>
    </source>
</reference>
<keyword evidence="2" id="KW-1185">Reference proteome</keyword>
<proteinExistence type="predicted"/>
<evidence type="ECO:0000313" key="2">
    <source>
        <dbReference type="Proteomes" id="UP001150904"/>
    </source>
</evidence>